<comment type="caution">
    <text evidence="1">The sequence shown here is derived from an EMBL/GenBank/DDBJ whole genome shotgun (WGS) entry which is preliminary data.</text>
</comment>
<gene>
    <name evidence="1" type="ORF">JMJ77_002853</name>
</gene>
<accession>A0A9P7QWW7</accession>
<dbReference type="Proteomes" id="UP000699042">
    <property type="component" value="Unassembled WGS sequence"/>
</dbReference>
<proteinExistence type="predicted"/>
<sequence length="27" mass="3164">MQPLKPGTRSLTLPQPLKVQWANKKRF</sequence>
<keyword evidence="2" id="KW-1185">Reference proteome</keyword>
<dbReference type="EMBL" id="JAESDN010000012">
    <property type="protein sequence ID" value="KAG7043143.1"/>
    <property type="molecule type" value="Genomic_DNA"/>
</dbReference>
<organism evidence="1 2">
    <name type="scientific">Colletotrichum scovillei</name>
    <dbReference type="NCBI Taxonomy" id="1209932"/>
    <lineage>
        <taxon>Eukaryota</taxon>
        <taxon>Fungi</taxon>
        <taxon>Dikarya</taxon>
        <taxon>Ascomycota</taxon>
        <taxon>Pezizomycotina</taxon>
        <taxon>Sordariomycetes</taxon>
        <taxon>Hypocreomycetidae</taxon>
        <taxon>Glomerellales</taxon>
        <taxon>Glomerellaceae</taxon>
        <taxon>Colletotrichum</taxon>
        <taxon>Colletotrichum acutatum species complex</taxon>
    </lineage>
</organism>
<dbReference type="AlphaFoldDB" id="A0A9P7QWW7"/>
<protein>
    <submittedName>
        <fullName evidence="1">Uncharacterized protein</fullName>
    </submittedName>
</protein>
<evidence type="ECO:0000313" key="1">
    <source>
        <dbReference type="EMBL" id="KAG7043143.1"/>
    </source>
</evidence>
<name>A0A9P7QWW7_9PEZI</name>
<evidence type="ECO:0000313" key="2">
    <source>
        <dbReference type="Proteomes" id="UP000699042"/>
    </source>
</evidence>
<reference evidence="1" key="1">
    <citation type="submission" date="2021-05" db="EMBL/GenBank/DDBJ databases">
        <title>Comparative genomics of three Colletotrichum scovillei strains and genetic complementation revealed genes involved fungal growth and virulence on chili pepper.</title>
        <authorList>
            <person name="Hsieh D.-K."/>
            <person name="Chuang S.-C."/>
            <person name="Chen C.-Y."/>
            <person name="Chao Y.-T."/>
            <person name="Lu M.-Y.J."/>
            <person name="Lee M.-H."/>
            <person name="Shih M.-C."/>
        </authorList>
    </citation>
    <scope>NUCLEOTIDE SEQUENCE</scope>
    <source>
        <strain evidence="1">Coll-153</strain>
    </source>
</reference>